<evidence type="ECO:0000259" key="7">
    <source>
        <dbReference type="PROSITE" id="PS51198"/>
    </source>
</evidence>
<evidence type="ECO:0000256" key="6">
    <source>
        <dbReference type="SAM" id="MobiDB-lite"/>
    </source>
</evidence>
<keyword evidence="9" id="KW-1185">Reference proteome</keyword>
<name>A0ABV5L3V9_9ACTN</name>
<evidence type="ECO:0000256" key="2">
    <source>
        <dbReference type="ARBA" id="ARBA00022801"/>
    </source>
</evidence>
<dbReference type="InterPro" id="IPR027417">
    <property type="entry name" value="P-loop_NTPase"/>
</dbReference>
<reference evidence="8 9" key="1">
    <citation type="submission" date="2024-09" db="EMBL/GenBank/DDBJ databases">
        <authorList>
            <person name="Sun Q."/>
            <person name="Mori K."/>
        </authorList>
    </citation>
    <scope>NUCLEOTIDE SEQUENCE [LARGE SCALE GENOMIC DNA]</scope>
    <source>
        <strain evidence="8 9">JCM 9767</strain>
    </source>
</reference>
<dbReference type="Gene3D" id="3.40.50.300">
    <property type="entry name" value="P-loop containing nucleotide triphosphate hydrolases"/>
    <property type="match status" value="2"/>
</dbReference>
<feature type="compositionally biased region" description="Pro residues" evidence="6">
    <location>
        <begin position="125"/>
        <end position="142"/>
    </location>
</feature>
<evidence type="ECO:0000256" key="4">
    <source>
        <dbReference type="ARBA" id="ARBA00022840"/>
    </source>
</evidence>
<dbReference type="PROSITE" id="PS51198">
    <property type="entry name" value="UVRD_HELICASE_ATP_BIND"/>
    <property type="match status" value="1"/>
</dbReference>
<dbReference type="Pfam" id="PF00580">
    <property type="entry name" value="UvrD-helicase"/>
    <property type="match status" value="1"/>
</dbReference>
<keyword evidence="3 5" id="KW-0347">Helicase</keyword>
<dbReference type="InterPro" id="IPR000212">
    <property type="entry name" value="DNA_helicase_UvrD/REP"/>
</dbReference>
<dbReference type="InterPro" id="IPR035093">
    <property type="entry name" value="RelE/ParE_toxin_dom_sf"/>
</dbReference>
<feature type="domain" description="UvrD-like helicase ATP-binding" evidence="7">
    <location>
        <begin position="258"/>
        <end position="569"/>
    </location>
</feature>
<dbReference type="RefSeq" id="WP_380954605.1">
    <property type="nucleotide sequence ID" value="NZ_JBHMDI010000008.1"/>
</dbReference>
<dbReference type="PANTHER" id="PTHR11070:SF45">
    <property type="entry name" value="DNA 3'-5' HELICASE"/>
    <property type="match status" value="1"/>
</dbReference>
<feature type="binding site" evidence="5">
    <location>
        <begin position="279"/>
        <end position="286"/>
    </location>
    <ligand>
        <name>ATP</name>
        <dbReference type="ChEBI" id="CHEBI:30616"/>
    </ligand>
</feature>
<dbReference type="InterPro" id="IPR014016">
    <property type="entry name" value="UvrD-like_ATP-bd"/>
</dbReference>
<evidence type="ECO:0000256" key="5">
    <source>
        <dbReference type="PROSITE-ProRule" id="PRU00560"/>
    </source>
</evidence>
<keyword evidence="4 5" id="KW-0067">ATP-binding</keyword>
<dbReference type="PANTHER" id="PTHR11070">
    <property type="entry name" value="UVRD / RECB / PCRA DNA HELICASE FAMILY MEMBER"/>
    <property type="match status" value="1"/>
</dbReference>
<organism evidence="8 9">
    <name type="scientific">Streptomyces heliomycini</name>
    <dbReference type="NCBI Taxonomy" id="284032"/>
    <lineage>
        <taxon>Bacteria</taxon>
        <taxon>Bacillati</taxon>
        <taxon>Actinomycetota</taxon>
        <taxon>Actinomycetes</taxon>
        <taxon>Kitasatosporales</taxon>
        <taxon>Streptomycetaceae</taxon>
        <taxon>Streptomyces</taxon>
    </lineage>
</organism>
<dbReference type="Gene3D" id="3.30.2310.20">
    <property type="entry name" value="RelE-like"/>
    <property type="match status" value="1"/>
</dbReference>
<evidence type="ECO:0000313" key="9">
    <source>
        <dbReference type="Proteomes" id="UP001589753"/>
    </source>
</evidence>
<evidence type="ECO:0000256" key="1">
    <source>
        <dbReference type="ARBA" id="ARBA00022741"/>
    </source>
</evidence>
<protein>
    <submittedName>
        <fullName evidence="8">UvrD-helicase domain-containing protein</fullName>
    </submittedName>
</protein>
<sequence length="761" mass="85019">MTTSGVTLRLLDRADKEILKLPRTVKGAFFDFQHKFRTNPNTTGLKLQQLKGDHRLWSARVNDEYRALLLRLADDDWLIVSVKHRKDVYNRLSYGVNQVTGGIEYVDLEVVEDSVLGRLPGATAPAPPAPLPSATPEPPPSVSRPEPLFTAWSDRQLSELGVAEPLLPVIRTLTTEDQLLGLVEYAPQLTGEVLIALFDGASYDDVLDQVTRPVAAAEPVDPDDFATAARRPATVVTTTDEDLRGALESGDFGRWKSFLHPTQARLVERRYNGPARVGGGPGTGKTVVALHRVRHLVRHLPPGHDKPVLLTTYNKNLAADLRSRLLELGGEELLGRVDVSHVDQLALRVVREAEPGNGKQAIDDSQAVREWRAMLDELGEDTWDPEFLHEEWTQVILGQAVGSRTDYFRARRAGRGKSIGRGERAEIWQLAERFTQRLDRLGRQAWDQVAERAARLEMGREQRIRNIARQREEAGGLDNVHLQDASGGRLRYRYRHIVVDEAQDLRPAHWKMLRAMAPRTSDDLFLVGDTHQRIYKNQVTLGSLGVNIRGRSAKLTLSYRTTRQILRSALGVLGETTYDDLDGGTETLAGYRSVLNGGLPAGHAFPDWEAEREGVAALITEWDADPDTAVPHERIAVCVPTNQMATELGYTLKLHGIDSVEIRSDGPNGSTGVHIGTMFRFKGLEYQRMIIAGVTDGLVPREDVSRLRDREPARYRHEMQRARSLLFVAATRARDSVDVFWHGKPSPFLDSSWVKTEHGSR</sequence>
<evidence type="ECO:0000256" key="3">
    <source>
        <dbReference type="ARBA" id="ARBA00022806"/>
    </source>
</evidence>
<gene>
    <name evidence="8" type="ORF">ACFFUA_05180</name>
</gene>
<dbReference type="Proteomes" id="UP001589753">
    <property type="component" value="Unassembled WGS sequence"/>
</dbReference>
<keyword evidence="1 5" id="KW-0547">Nucleotide-binding</keyword>
<proteinExistence type="predicted"/>
<keyword evidence="2 5" id="KW-0378">Hydrolase</keyword>
<dbReference type="SUPFAM" id="SSF143011">
    <property type="entry name" value="RelE-like"/>
    <property type="match status" value="1"/>
</dbReference>
<evidence type="ECO:0000313" key="8">
    <source>
        <dbReference type="EMBL" id="MFB9346859.1"/>
    </source>
</evidence>
<comment type="caution">
    <text evidence="8">The sequence shown here is derived from an EMBL/GenBank/DDBJ whole genome shotgun (WGS) entry which is preliminary data.</text>
</comment>
<feature type="region of interest" description="Disordered" evidence="6">
    <location>
        <begin position="119"/>
        <end position="146"/>
    </location>
</feature>
<dbReference type="SUPFAM" id="SSF52540">
    <property type="entry name" value="P-loop containing nucleoside triphosphate hydrolases"/>
    <property type="match status" value="1"/>
</dbReference>
<accession>A0ABV5L3V9</accession>
<dbReference type="EMBL" id="JBHMDI010000008">
    <property type="protein sequence ID" value="MFB9346859.1"/>
    <property type="molecule type" value="Genomic_DNA"/>
</dbReference>